<keyword evidence="5" id="KW-1185">Reference proteome</keyword>
<evidence type="ECO:0000259" key="2">
    <source>
        <dbReference type="PROSITE" id="PS51029"/>
    </source>
</evidence>
<feature type="region of interest" description="Disordered" evidence="1">
    <location>
        <begin position="130"/>
        <end position="170"/>
    </location>
</feature>
<dbReference type="PROSITE" id="PS51029">
    <property type="entry name" value="MADF"/>
    <property type="match status" value="1"/>
</dbReference>
<organism evidence="3">
    <name type="scientific">Capitella teleta</name>
    <name type="common">Polychaete worm</name>
    <dbReference type="NCBI Taxonomy" id="283909"/>
    <lineage>
        <taxon>Eukaryota</taxon>
        <taxon>Metazoa</taxon>
        <taxon>Spiralia</taxon>
        <taxon>Lophotrochozoa</taxon>
        <taxon>Annelida</taxon>
        <taxon>Polychaeta</taxon>
        <taxon>Sedentaria</taxon>
        <taxon>Scolecida</taxon>
        <taxon>Capitellidae</taxon>
        <taxon>Capitella</taxon>
    </lineage>
</organism>
<evidence type="ECO:0000313" key="5">
    <source>
        <dbReference type="Proteomes" id="UP000014760"/>
    </source>
</evidence>
<dbReference type="Pfam" id="PF10545">
    <property type="entry name" value="MADF_DNA_bdg"/>
    <property type="match status" value="1"/>
</dbReference>
<dbReference type="InterPro" id="IPR006578">
    <property type="entry name" value="MADF-dom"/>
</dbReference>
<evidence type="ECO:0000313" key="3">
    <source>
        <dbReference type="EMBL" id="ELU14684.1"/>
    </source>
</evidence>
<reference evidence="3 5" key="2">
    <citation type="journal article" date="2013" name="Nature">
        <title>Insights into bilaterian evolution from three spiralian genomes.</title>
        <authorList>
            <person name="Simakov O."/>
            <person name="Marletaz F."/>
            <person name="Cho S.J."/>
            <person name="Edsinger-Gonzales E."/>
            <person name="Havlak P."/>
            <person name="Hellsten U."/>
            <person name="Kuo D.H."/>
            <person name="Larsson T."/>
            <person name="Lv J."/>
            <person name="Arendt D."/>
            <person name="Savage R."/>
            <person name="Osoegawa K."/>
            <person name="de Jong P."/>
            <person name="Grimwood J."/>
            <person name="Chapman J.A."/>
            <person name="Shapiro H."/>
            <person name="Aerts A."/>
            <person name="Otillar R.P."/>
            <person name="Terry A.Y."/>
            <person name="Boore J.L."/>
            <person name="Grigoriev I.V."/>
            <person name="Lindberg D.R."/>
            <person name="Seaver E.C."/>
            <person name="Weisblat D.A."/>
            <person name="Putnam N.H."/>
            <person name="Rokhsar D.S."/>
        </authorList>
    </citation>
    <scope>NUCLEOTIDE SEQUENCE</scope>
    <source>
        <strain evidence="3 5">I ESC-2004</strain>
    </source>
</reference>
<feature type="region of interest" description="Disordered" evidence="1">
    <location>
        <begin position="230"/>
        <end position="268"/>
    </location>
</feature>
<gene>
    <name evidence="3" type="ORF">CAPTEDRAFT_158394</name>
</gene>
<dbReference type="OMA" id="REQMRIW"/>
<reference evidence="5" key="1">
    <citation type="submission" date="2012-12" db="EMBL/GenBank/DDBJ databases">
        <authorList>
            <person name="Hellsten U."/>
            <person name="Grimwood J."/>
            <person name="Chapman J.A."/>
            <person name="Shapiro H."/>
            <person name="Aerts A."/>
            <person name="Otillar R.P."/>
            <person name="Terry A.Y."/>
            <person name="Boore J.L."/>
            <person name="Simakov O."/>
            <person name="Marletaz F."/>
            <person name="Cho S.-J."/>
            <person name="Edsinger-Gonzales E."/>
            <person name="Havlak P."/>
            <person name="Kuo D.-H."/>
            <person name="Larsson T."/>
            <person name="Lv J."/>
            <person name="Arendt D."/>
            <person name="Savage R."/>
            <person name="Osoegawa K."/>
            <person name="de Jong P."/>
            <person name="Lindberg D.R."/>
            <person name="Seaver E.C."/>
            <person name="Weisblat D.A."/>
            <person name="Putnam N.H."/>
            <person name="Grigoriev I.V."/>
            <person name="Rokhsar D.S."/>
        </authorList>
    </citation>
    <scope>NUCLEOTIDE SEQUENCE</scope>
    <source>
        <strain evidence="5">I ESC-2004</strain>
    </source>
</reference>
<dbReference type="EMBL" id="KB294357">
    <property type="protein sequence ID" value="ELU14684.1"/>
    <property type="molecule type" value="Genomic_DNA"/>
</dbReference>
<dbReference type="PANTHER" id="PTHR21505:SF8">
    <property type="entry name" value="DPT-YFP REPRESSOR BY OVEREXPRESSION, ISOFORM D-RELATED"/>
    <property type="match status" value="1"/>
</dbReference>
<dbReference type="OrthoDB" id="6377161at2759"/>
<proteinExistence type="predicted"/>
<name>R7V845_CAPTE</name>
<accession>R7V845</accession>
<feature type="domain" description="MADF" evidence="2">
    <location>
        <begin position="19"/>
        <end position="113"/>
    </location>
</feature>
<dbReference type="HOGENOM" id="CLU_046601_1_0_1"/>
<dbReference type="EnsemblMetazoa" id="CapteT158394">
    <property type="protein sequence ID" value="CapteP158394"/>
    <property type="gene ID" value="CapteG158394"/>
</dbReference>
<dbReference type="AlphaFoldDB" id="R7V845"/>
<dbReference type="Proteomes" id="UP000014760">
    <property type="component" value="Unassembled WGS sequence"/>
</dbReference>
<dbReference type="PANTHER" id="PTHR21505">
    <property type="entry name" value="MADF DOMAIN-CONTAINING PROTEIN-RELATED"/>
    <property type="match status" value="1"/>
</dbReference>
<reference evidence="4" key="3">
    <citation type="submission" date="2015-06" db="UniProtKB">
        <authorList>
            <consortium name="EnsemblMetazoa"/>
        </authorList>
    </citation>
    <scope>IDENTIFICATION</scope>
</reference>
<feature type="compositionally biased region" description="Basic and acidic residues" evidence="1">
    <location>
        <begin position="253"/>
        <end position="268"/>
    </location>
</feature>
<protein>
    <recommendedName>
        <fullName evidence="2">MADF domain-containing protein</fullName>
    </recommendedName>
</protein>
<sequence>MSINLGTGARIEERAFLVELIELYRDLTPLWQTRCKEYNDRVKRAEAYDTLLAKYHERHPDATLDDLKRRINTLRTNFRKELKKVLKSGKSGNVYASRAWHFEHLMFLADQEDNISSADFLDDTMDDMDVSQDQDSMISPAETPRRTRSKRKKPELEGGDEEESDSKRPFVDEDGFYQAKVWASEIRRMALDQQLLAKKAINDILFEGQMGNLSPNSVLINANISVATNSKSKPGKIAADNGKPNVGIEDKEENGKPNKGVKEEAKNEDYADLPTLADCVGVQD</sequence>
<dbReference type="EMBL" id="AMQN01004770">
    <property type="status" value="NOT_ANNOTATED_CDS"/>
    <property type="molecule type" value="Genomic_DNA"/>
</dbReference>
<dbReference type="SMART" id="SM00595">
    <property type="entry name" value="MADF"/>
    <property type="match status" value="1"/>
</dbReference>
<evidence type="ECO:0000256" key="1">
    <source>
        <dbReference type="SAM" id="MobiDB-lite"/>
    </source>
</evidence>
<evidence type="ECO:0000313" key="4">
    <source>
        <dbReference type="EnsemblMetazoa" id="CapteP158394"/>
    </source>
</evidence>